<dbReference type="EMBL" id="JRKL02000940">
    <property type="protein sequence ID" value="KAF3967160.1"/>
    <property type="molecule type" value="Genomic_DNA"/>
</dbReference>
<accession>A0A8J4RJ20</accession>
<keyword evidence="2" id="KW-1185">Reference proteome</keyword>
<dbReference type="AlphaFoldDB" id="A0A8J4RJ20"/>
<proteinExistence type="predicted"/>
<evidence type="ECO:0000313" key="2">
    <source>
        <dbReference type="Proteomes" id="UP000737018"/>
    </source>
</evidence>
<evidence type="ECO:0000313" key="1">
    <source>
        <dbReference type="EMBL" id="KAF3967160.1"/>
    </source>
</evidence>
<sequence>QKAVCVQKVLYHFQDAAAISLTWTAGFFDRLSSLITYESKLDFVQAKFFLTMEECKEWEVAASSDEDILNTLASLARVGVPSVFSSLKIWAITKHKTNRTTRNNLHFTREFRGRALGHMSMDSELPRKSLTRLIKPVAQPAFEVSMENVVLYARVLLW</sequence>
<dbReference type="OrthoDB" id="10481860at2759"/>
<organism evidence="1 2">
    <name type="scientific">Castanea mollissima</name>
    <name type="common">Chinese chestnut</name>
    <dbReference type="NCBI Taxonomy" id="60419"/>
    <lineage>
        <taxon>Eukaryota</taxon>
        <taxon>Viridiplantae</taxon>
        <taxon>Streptophyta</taxon>
        <taxon>Embryophyta</taxon>
        <taxon>Tracheophyta</taxon>
        <taxon>Spermatophyta</taxon>
        <taxon>Magnoliopsida</taxon>
        <taxon>eudicotyledons</taxon>
        <taxon>Gunneridae</taxon>
        <taxon>Pentapetalae</taxon>
        <taxon>rosids</taxon>
        <taxon>fabids</taxon>
        <taxon>Fagales</taxon>
        <taxon>Fagaceae</taxon>
        <taxon>Castanea</taxon>
    </lineage>
</organism>
<protein>
    <submittedName>
        <fullName evidence="1">Uncharacterized protein</fullName>
    </submittedName>
</protein>
<feature type="non-terminal residue" evidence="1">
    <location>
        <position position="1"/>
    </location>
</feature>
<reference evidence="1" key="1">
    <citation type="submission" date="2020-03" db="EMBL/GenBank/DDBJ databases">
        <title>Castanea mollissima Vanexum genome sequencing.</title>
        <authorList>
            <person name="Staton M."/>
        </authorList>
    </citation>
    <scope>NUCLEOTIDE SEQUENCE</scope>
    <source>
        <tissue evidence="1">Leaf</tissue>
    </source>
</reference>
<name>A0A8J4RJ20_9ROSI</name>
<dbReference type="Proteomes" id="UP000737018">
    <property type="component" value="Unassembled WGS sequence"/>
</dbReference>
<gene>
    <name evidence="1" type="ORF">CMV_008809</name>
</gene>
<comment type="caution">
    <text evidence="1">The sequence shown here is derived from an EMBL/GenBank/DDBJ whole genome shotgun (WGS) entry which is preliminary data.</text>
</comment>